<accession>A0A316YLL4</accession>
<dbReference type="GeneID" id="37041514"/>
<dbReference type="PROSITE" id="PS50157">
    <property type="entry name" value="ZINC_FINGER_C2H2_2"/>
    <property type="match status" value="3"/>
</dbReference>
<comment type="similarity">
    <text evidence="8">Belongs to the pacC/RIM101 family.</text>
</comment>
<evidence type="ECO:0000256" key="8">
    <source>
        <dbReference type="ARBA" id="ARBA00038089"/>
    </source>
</evidence>
<dbReference type="SMART" id="SM00355">
    <property type="entry name" value="ZnF_C2H2"/>
    <property type="match status" value="3"/>
</dbReference>
<feature type="region of interest" description="Disordered" evidence="10">
    <location>
        <begin position="505"/>
        <end position="529"/>
    </location>
</feature>
<keyword evidence="7" id="KW-0539">Nucleus</keyword>
<evidence type="ECO:0000256" key="4">
    <source>
        <dbReference type="ARBA" id="ARBA00022737"/>
    </source>
</evidence>
<evidence type="ECO:0000256" key="5">
    <source>
        <dbReference type="ARBA" id="ARBA00022771"/>
    </source>
</evidence>
<evidence type="ECO:0000313" key="12">
    <source>
        <dbReference type="EMBL" id="PWN89956.1"/>
    </source>
</evidence>
<feature type="region of interest" description="Disordered" evidence="10">
    <location>
        <begin position="799"/>
        <end position="818"/>
    </location>
</feature>
<dbReference type="SUPFAM" id="SSF57667">
    <property type="entry name" value="beta-beta-alpha zinc fingers"/>
    <property type="match status" value="2"/>
</dbReference>
<feature type="compositionally biased region" description="Polar residues" evidence="10">
    <location>
        <begin position="27"/>
        <end position="38"/>
    </location>
</feature>
<keyword evidence="4" id="KW-0677">Repeat</keyword>
<dbReference type="PANTHER" id="PTHR47257">
    <property type="entry name" value="PH-RESPONSE TRANSCRIPTION FACTOR PACC/RIM101"/>
    <property type="match status" value="1"/>
</dbReference>
<dbReference type="STRING" id="215250.A0A316YLL4"/>
<dbReference type="GO" id="GO:0005634">
    <property type="term" value="C:nucleus"/>
    <property type="evidence" value="ECO:0007669"/>
    <property type="project" value="UniProtKB-SubCell"/>
</dbReference>
<dbReference type="EMBL" id="KZ819636">
    <property type="protein sequence ID" value="PWN89956.1"/>
    <property type="molecule type" value="Genomic_DNA"/>
</dbReference>
<keyword evidence="2" id="KW-0678">Repressor</keyword>
<feature type="region of interest" description="Disordered" evidence="10">
    <location>
        <begin position="177"/>
        <end position="327"/>
    </location>
</feature>
<evidence type="ECO:0000256" key="1">
    <source>
        <dbReference type="ARBA" id="ARBA00004123"/>
    </source>
</evidence>
<organism evidence="12 13">
    <name type="scientific">Acaromyces ingoldii</name>
    <dbReference type="NCBI Taxonomy" id="215250"/>
    <lineage>
        <taxon>Eukaryota</taxon>
        <taxon>Fungi</taxon>
        <taxon>Dikarya</taxon>
        <taxon>Basidiomycota</taxon>
        <taxon>Ustilaginomycotina</taxon>
        <taxon>Exobasidiomycetes</taxon>
        <taxon>Exobasidiales</taxon>
        <taxon>Cryptobasidiaceae</taxon>
        <taxon>Acaromyces</taxon>
    </lineage>
</organism>
<feature type="domain" description="C2H2-type" evidence="11">
    <location>
        <begin position="112"/>
        <end position="139"/>
    </location>
</feature>
<dbReference type="PROSITE" id="PS00028">
    <property type="entry name" value="ZINC_FINGER_C2H2_1"/>
    <property type="match status" value="3"/>
</dbReference>
<dbReference type="InterPro" id="IPR013087">
    <property type="entry name" value="Znf_C2H2_type"/>
</dbReference>
<evidence type="ECO:0000256" key="10">
    <source>
        <dbReference type="SAM" id="MobiDB-lite"/>
    </source>
</evidence>
<dbReference type="InterPro" id="IPR050806">
    <property type="entry name" value="pacC/RIM101"/>
</dbReference>
<gene>
    <name evidence="12" type="ORF">FA10DRAFT_251188</name>
</gene>
<dbReference type="Proteomes" id="UP000245768">
    <property type="component" value="Unassembled WGS sequence"/>
</dbReference>
<evidence type="ECO:0000259" key="11">
    <source>
        <dbReference type="PROSITE" id="PS50157"/>
    </source>
</evidence>
<feature type="region of interest" description="Disordered" evidence="10">
    <location>
        <begin position="744"/>
        <end position="786"/>
    </location>
</feature>
<dbReference type="PANTHER" id="PTHR47257:SF1">
    <property type="entry name" value="PH-RESPONSE TRANSCRIPTION FACTOR PACC_RIM101"/>
    <property type="match status" value="1"/>
</dbReference>
<feature type="compositionally biased region" description="Polar residues" evidence="10">
    <location>
        <begin position="222"/>
        <end position="249"/>
    </location>
</feature>
<dbReference type="GO" id="GO:0045944">
    <property type="term" value="P:positive regulation of transcription by RNA polymerase II"/>
    <property type="evidence" value="ECO:0007669"/>
    <property type="project" value="TreeGrafter"/>
</dbReference>
<feature type="region of interest" description="Disordered" evidence="10">
    <location>
        <begin position="132"/>
        <end position="162"/>
    </location>
</feature>
<feature type="compositionally biased region" description="Polar residues" evidence="10">
    <location>
        <begin position="1"/>
        <end position="16"/>
    </location>
</feature>
<evidence type="ECO:0000313" key="13">
    <source>
        <dbReference type="Proteomes" id="UP000245768"/>
    </source>
</evidence>
<dbReference type="FunFam" id="3.30.160.60:FF:002343">
    <property type="entry name" value="Zinc finger protein 33A"/>
    <property type="match status" value="1"/>
</dbReference>
<comment type="subcellular location">
    <subcellularLocation>
        <location evidence="1">Nucleus</location>
    </subcellularLocation>
</comment>
<feature type="compositionally biased region" description="Low complexity" evidence="10">
    <location>
        <begin position="285"/>
        <end position="297"/>
    </location>
</feature>
<evidence type="ECO:0000256" key="6">
    <source>
        <dbReference type="ARBA" id="ARBA00022833"/>
    </source>
</evidence>
<feature type="region of interest" description="Disordered" evidence="10">
    <location>
        <begin position="619"/>
        <end position="680"/>
    </location>
</feature>
<feature type="compositionally biased region" description="Polar residues" evidence="10">
    <location>
        <begin position="298"/>
        <end position="314"/>
    </location>
</feature>
<dbReference type="Gene3D" id="3.30.160.60">
    <property type="entry name" value="Classic Zinc Finger"/>
    <property type="match status" value="2"/>
</dbReference>
<feature type="region of interest" description="Disordered" evidence="10">
    <location>
        <begin position="1"/>
        <end position="40"/>
    </location>
</feature>
<feature type="domain" description="C2H2-type" evidence="11">
    <location>
        <begin position="82"/>
        <end position="111"/>
    </location>
</feature>
<feature type="compositionally biased region" description="Low complexity" evidence="10">
    <location>
        <begin position="266"/>
        <end position="276"/>
    </location>
</feature>
<evidence type="ECO:0000256" key="2">
    <source>
        <dbReference type="ARBA" id="ARBA00022491"/>
    </source>
</evidence>
<evidence type="ECO:0000256" key="9">
    <source>
        <dbReference type="PROSITE-ProRule" id="PRU00042"/>
    </source>
</evidence>
<name>A0A316YLL4_9BASI</name>
<dbReference type="RefSeq" id="XP_025377154.1">
    <property type="nucleotide sequence ID" value="XM_025519598.1"/>
</dbReference>
<feature type="compositionally biased region" description="Low complexity" evidence="10">
    <location>
        <begin position="393"/>
        <end position="406"/>
    </location>
</feature>
<feature type="region of interest" description="Disordered" evidence="10">
    <location>
        <begin position="548"/>
        <end position="595"/>
    </location>
</feature>
<evidence type="ECO:0000256" key="3">
    <source>
        <dbReference type="ARBA" id="ARBA00022723"/>
    </source>
</evidence>
<dbReference type="OrthoDB" id="6155966at2759"/>
<feature type="region of interest" description="Disordered" evidence="10">
    <location>
        <begin position="393"/>
        <end position="412"/>
    </location>
</feature>
<protein>
    <recommendedName>
        <fullName evidence="11">C2H2-type domain-containing protein</fullName>
    </recommendedName>
</protein>
<feature type="compositionally biased region" description="Polar residues" evidence="10">
    <location>
        <begin position="140"/>
        <end position="155"/>
    </location>
</feature>
<feature type="domain" description="C2H2-type" evidence="11">
    <location>
        <begin position="46"/>
        <end position="76"/>
    </location>
</feature>
<feature type="compositionally biased region" description="Basic and acidic residues" evidence="10">
    <location>
        <begin position="744"/>
        <end position="753"/>
    </location>
</feature>
<dbReference type="AlphaFoldDB" id="A0A316YLL4"/>
<keyword evidence="5 9" id="KW-0863">Zinc-finger</keyword>
<dbReference type="Pfam" id="PF00096">
    <property type="entry name" value="zf-C2H2"/>
    <property type="match status" value="1"/>
</dbReference>
<keyword evidence="13" id="KW-1185">Reference proteome</keyword>
<reference evidence="12 13" key="1">
    <citation type="journal article" date="2018" name="Mol. Biol. Evol.">
        <title>Broad Genomic Sampling Reveals a Smut Pathogenic Ancestry of the Fungal Clade Ustilaginomycotina.</title>
        <authorList>
            <person name="Kijpornyongpan T."/>
            <person name="Mondo S.J."/>
            <person name="Barry K."/>
            <person name="Sandor L."/>
            <person name="Lee J."/>
            <person name="Lipzen A."/>
            <person name="Pangilinan J."/>
            <person name="LaButti K."/>
            <person name="Hainaut M."/>
            <person name="Henrissat B."/>
            <person name="Grigoriev I.V."/>
            <person name="Spatafora J.W."/>
            <person name="Aime M.C."/>
        </authorList>
    </citation>
    <scope>NUCLEOTIDE SEQUENCE [LARGE SCALE GENOMIC DNA]</scope>
    <source>
        <strain evidence="12 13">MCA 4198</strain>
    </source>
</reference>
<feature type="compositionally biased region" description="Acidic residues" evidence="10">
    <location>
        <begin position="762"/>
        <end position="774"/>
    </location>
</feature>
<keyword evidence="3" id="KW-0479">Metal-binding</keyword>
<sequence length="818" mass="88628">MKSETGSPSLSSQGASPGSYASPAGTHATTVSSSSSNHGGEETKLIACRWQGCDQPFEDPEDLYHHLCNAHVGRKSTNNLCLTCKWEGCDVSCAKRDHITSHLRVHTPLKPHACESCGKQFKRPQDLKKHERIHTEQHQQQRQMKFQLAASTPSPYGQAPAAAIPDAHTYNNYHLAAAQAASPRSQHAQPPPQFQYPFNSGGGAPSHPPPTPSSRLYPTASGYPNLTPPSRSNYPSSLYTSQGYANPANTGFRPRDATPSYVHDTSSAPSLSPMSSHLGTPAAGSSPSVYSNMPSSMQQQHSGDRSNSYLSMQSERPKAHDDPNSYGYLANGSSVAGAKRGYDADAQTAFWEDVRRKRVAPTYDPNMAQRLEHTFANGIDDASLQALFSSVESANNGNSNSSGSNNMPAHTGPVDQRLSLPEAFKQTDLAELNAFLLQVGAGAARPDAAPQQQEHESTVPAGNFDFAHLLHQAGLSQIAGFDENLLNYPVDMNAHPERPIAQLPHRQQPHHSFDNIRPSRGPAMVPQLAPRDVGSNLYRHVEPLTRAAPLSTDRAQPVLSSAPLKDTESDDEMEVESSSSSSSSSRGPLYPRVTTGSISRRLPALSGIERGNASSISSILSSKPLPRRNEGYATSYRHTSSSRSRSSSASPPPPTNVESEGRSPRLYPTLRQESTSSMDGITEDVAAIKVGRSVSSSPTPDVPEAVRQSHARIIVDLLIALNFPERRTVHREHRLPPLRLHHDDSTMVDENRTPTRAQSVRDDDEEEEVDEIEEAPMASTPKLESQRILPKIADLLNKEDVAPGPKGAGGRKIMDVDV</sequence>
<dbReference type="InParanoid" id="A0A316YLL4"/>
<keyword evidence="6" id="KW-0862">Zinc</keyword>
<dbReference type="GO" id="GO:0008270">
    <property type="term" value="F:zinc ion binding"/>
    <property type="evidence" value="ECO:0007669"/>
    <property type="project" value="UniProtKB-KW"/>
</dbReference>
<proteinExistence type="inferred from homology"/>
<evidence type="ECO:0000256" key="7">
    <source>
        <dbReference type="ARBA" id="ARBA00023242"/>
    </source>
</evidence>
<dbReference type="InterPro" id="IPR036236">
    <property type="entry name" value="Znf_C2H2_sf"/>
</dbReference>